<accession>A0ABV6IW02</accession>
<keyword evidence="1" id="KW-0472">Membrane</keyword>
<dbReference type="EMBL" id="JBHLVZ010000069">
    <property type="protein sequence ID" value="MFC0387796.1"/>
    <property type="molecule type" value="Genomic_DNA"/>
</dbReference>
<organism evidence="2 3">
    <name type="scientific">Muricoccus vinaceus</name>
    <dbReference type="NCBI Taxonomy" id="424704"/>
    <lineage>
        <taxon>Bacteria</taxon>
        <taxon>Pseudomonadati</taxon>
        <taxon>Pseudomonadota</taxon>
        <taxon>Alphaproteobacteria</taxon>
        <taxon>Acetobacterales</taxon>
        <taxon>Roseomonadaceae</taxon>
        <taxon>Muricoccus</taxon>
    </lineage>
</organism>
<dbReference type="RefSeq" id="WP_377053589.1">
    <property type="nucleotide sequence ID" value="NZ_JBHLVZ010000069.1"/>
</dbReference>
<protein>
    <submittedName>
        <fullName evidence="2">Uncharacterized protein</fullName>
    </submittedName>
</protein>
<feature type="transmembrane region" description="Helical" evidence="1">
    <location>
        <begin position="12"/>
        <end position="30"/>
    </location>
</feature>
<keyword evidence="1" id="KW-1133">Transmembrane helix</keyword>
<comment type="caution">
    <text evidence="2">The sequence shown here is derived from an EMBL/GenBank/DDBJ whole genome shotgun (WGS) entry which is preliminary data.</text>
</comment>
<reference evidence="2 3" key="1">
    <citation type="submission" date="2024-09" db="EMBL/GenBank/DDBJ databases">
        <authorList>
            <person name="Sun Q."/>
            <person name="Mori K."/>
        </authorList>
    </citation>
    <scope>NUCLEOTIDE SEQUENCE [LARGE SCALE GENOMIC DNA]</scope>
    <source>
        <strain evidence="2 3">CCM 7468</strain>
    </source>
</reference>
<evidence type="ECO:0000256" key="1">
    <source>
        <dbReference type="SAM" id="Phobius"/>
    </source>
</evidence>
<sequence>MSEHGLNLDPLFYSAGVSLGVLVIGTPLVHRALRALPRTARAFMGGLACIGAAGLGALLLSFTAYRLDEMVLLAVTFSAVLQGAAAVILSLLPRRA</sequence>
<feature type="transmembrane region" description="Helical" evidence="1">
    <location>
        <begin position="71"/>
        <end position="92"/>
    </location>
</feature>
<keyword evidence="3" id="KW-1185">Reference proteome</keyword>
<keyword evidence="1" id="KW-0812">Transmembrane</keyword>
<evidence type="ECO:0000313" key="3">
    <source>
        <dbReference type="Proteomes" id="UP001589789"/>
    </source>
</evidence>
<proteinExistence type="predicted"/>
<dbReference type="Proteomes" id="UP001589789">
    <property type="component" value="Unassembled WGS sequence"/>
</dbReference>
<feature type="transmembrane region" description="Helical" evidence="1">
    <location>
        <begin position="42"/>
        <end position="65"/>
    </location>
</feature>
<name>A0ABV6IW02_9PROT</name>
<evidence type="ECO:0000313" key="2">
    <source>
        <dbReference type="EMBL" id="MFC0387796.1"/>
    </source>
</evidence>
<gene>
    <name evidence="2" type="ORF">ACFFIC_19950</name>
</gene>